<sequence>MNDGTLVIRGEKVPSRNVAVLILSLRLAILRLFPLRQKPTSIINCYSSTSEANESELDSFYEELEEVIRSKTSYNFVVGDFNANLGRITEEEIRIGRFGIDEEMMARRLGDRNVSVP</sequence>
<gene>
    <name evidence="1" type="primary">Necator_chrII.g5210</name>
    <name evidence="1" type="ORF">RB195_017418</name>
</gene>
<keyword evidence="2" id="KW-1185">Reference proteome</keyword>
<name>A0ABR1C560_NECAM</name>
<reference evidence="1 2" key="1">
    <citation type="submission" date="2023-08" db="EMBL/GenBank/DDBJ databases">
        <title>A Necator americanus chromosomal reference genome.</title>
        <authorList>
            <person name="Ilik V."/>
            <person name="Petrzelkova K.J."/>
            <person name="Pardy F."/>
            <person name="Fuh T."/>
            <person name="Niatou-Singa F.S."/>
            <person name="Gouil Q."/>
            <person name="Baker L."/>
            <person name="Ritchie M.E."/>
            <person name="Jex A.R."/>
            <person name="Gazzola D."/>
            <person name="Li H."/>
            <person name="Toshio Fujiwara R."/>
            <person name="Zhan B."/>
            <person name="Aroian R.V."/>
            <person name="Pafco B."/>
            <person name="Schwarz E.M."/>
        </authorList>
    </citation>
    <scope>NUCLEOTIDE SEQUENCE [LARGE SCALE GENOMIC DNA]</scope>
    <source>
        <strain evidence="1 2">Aroian</strain>
        <tissue evidence="1">Whole animal</tissue>
    </source>
</reference>
<proteinExistence type="predicted"/>
<dbReference type="Proteomes" id="UP001303046">
    <property type="component" value="Unassembled WGS sequence"/>
</dbReference>
<accession>A0ABR1C560</accession>
<evidence type="ECO:0000313" key="1">
    <source>
        <dbReference type="EMBL" id="KAK6733652.1"/>
    </source>
</evidence>
<dbReference type="InterPro" id="IPR036691">
    <property type="entry name" value="Endo/exonu/phosph_ase_sf"/>
</dbReference>
<comment type="caution">
    <text evidence="1">The sequence shown here is derived from an EMBL/GenBank/DDBJ whole genome shotgun (WGS) entry which is preliminary data.</text>
</comment>
<evidence type="ECO:0008006" key="3">
    <source>
        <dbReference type="Google" id="ProtNLM"/>
    </source>
</evidence>
<evidence type="ECO:0000313" key="2">
    <source>
        <dbReference type="Proteomes" id="UP001303046"/>
    </source>
</evidence>
<dbReference type="EMBL" id="JAVFWL010000002">
    <property type="protein sequence ID" value="KAK6733652.1"/>
    <property type="molecule type" value="Genomic_DNA"/>
</dbReference>
<dbReference type="Gene3D" id="3.60.10.10">
    <property type="entry name" value="Endonuclease/exonuclease/phosphatase"/>
    <property type="match status" value="1"/>
</dbReference>
<organism evidence="1 2">
    <name type="scientific">Necator americanus</name>
    <name type="common">Human hookworm</name>
    <dbReference type="NCBI Taxonomy" id="51031"/>
    <lineage>
        <taxon>Eukaryota</taxon>
        <taxon>Metazoa</taxon>
        <taxon>Ecdysozoa</taxon>
        <taxon>Nematoda</taxon>
        <taxon>Chromadorea</taxon>
        <taxon>Rhabditida</taxon>
        <taxon>Rhabditina</taxon>
        <taxon>Rhabditomorpha</taxon>
        <taxon>Strongyloidea</taxon>
        <taxon>Ancylostomatidae</taxon>
        <taxon>Bunostominae</taxon>
        <taxon>Necator</taxon>
    </lineage>
</organism>
<dbReference type="SUPFAM" id="SSF56219">
    <property type="entry name" value="DNase I-like"/>
    <property type="match status" value="1"/>
</dbReference>
<protein>
    <recommendedName>
        <fullName evidence="3">Endonuclease/exonuclease/phosphatase domain-containing protein</fullName>
    </recommendedName>
</protein>